<accession>A0A364K5G5</accession>
<dbReference type="AlphaFoldDB" id="A0A364K5G5"/>
<dbReference type="InterPro" id="IPR029045">
    <property type="entry name" value="ClpP/crotonase-like_dom_sf"/>
</dbReference>
<comment type="caution">
    <text evidence="7">The sequence shown here is derived from an EMBL/GenBank/DDBJ whole genome shotgun (WGS) entry which is preliminary data.</text>
</comment>
<gene>
    <name evidence="7" type="ORF">DL897_09435</name>
</gene>
<protein>
    <submittedName>
        <fullName evidence="7">Peptidase S41</fullName>
    </submittedName>
</protein>
<dbReference type="Proteomes" id="UP000251213">
    <property type="component" value="Unassembled WGS sequence"/>
</dbReference>
<evidence type="ECO:0000259" key="6">
    <source>
        <dbReference type="PROSITE" id="PS50106"/>
    </source>
</evidence>
<evidence type="ECO:0000256" key="2">
    <source>
        <dbReference type="ARBA" id="ARBA00022670"/>
    </source>
</evidence>
<dbReference type="InterPro" id="IPR036034">
    <property type="entry name" value="PDZ_sf"/>
</dbReference>
<evidence type="ECO:0000313" key="7">
    <source>
        <dbReference type="EMBL" id="RAL24521.1"/>
    </source>
</evidence>
<dbReference type="SUPFAM" id="SSF50156">
    <property type="entry name" value="PDZ domain-like"/>
    <property type="match status" value="1"/>
</dbReference>
<dbReference type="GO" id="GO:0030288">
    <property type="term" value="C:outer membrane-bounded periplasmic space"/>
    <property type="evidence" value="ECO:0007669"/>
    <property type="project" value="TreeGrafter"/>
</dbReference>
<dbReference type="PROSITE" id="PS50106">
    <property type="entry name" value="PDZ"/>
    <property type="match status" value="1"/>
</dbReference>
<dbReference type="GO" id="GO:0008236">
    <property type="term" value="F:serine-type peptidase activity"/>
    <property type="evidence" value="ECO:0007669"/>
    <property type="project" value="UniProtKB-KW"/>
</dbReference>
<dbReference type="GO" id="GO:0007165">
    <property type="term" value="P:signal transduction"/>
    <property type="evidence" value="ECO:0007669"/>
    <property type="project" value="TreeGrafter"/>
</dbReference>
<dbReference type="InterPro" id="IPR005151">
    <property type="entry name" value="Tail-specific_protease"/>
</dbReference>
<dbReference type="NCBIfam" id="TIGR00225">
    <property type="entry name" value="prc"/>
    <property type="match status" value="1"/>
</dbReference>
<evidence type="ECO:0000256" key="5">
    <source>
        <dbReference type="RuleBase" id="RU004404"/>
    </source>
</evidence>
<dbReference type="CDD" id="cd07560">
    <property type="entry name" value="Peptidase_S41_CPP"/>
    <property type="match status" value="1"/>
</dbReference>
<dbReference type="InterPro" id="IPR036366">
    <property type="entry name" value="PGBDSf"/>
</dbReference>
<dbReference type="RefSeq" id="WP_113658892.1">
    <property type="nucleotide sequence ID" value="NZ_KZ845666.1"/>
</dbReference>
<reference evidence="7 8" key="1">
    <citation type="submission" date="2018-06" db="EMBL/GenBank/DDBJ databases">
        <title>Thermoflavimicrobium daqus sp. nov., a thermophilic microbe isolated from Moutai-flavour Daqu.</title>
        <authorList>
            <person name="Wang X."/>
            <person name="Zhou H."/>
        </authorList>
    </citation>
    <scope>NUCLEOTIDE SEQUENCE [LARGE SCALE GENOMIC DNA]</scope>
    <source>
        <strain evidence="7 8">FBKL4.011</strain>
    </source>
</reference>
<dbReference type="InterPro" id="IPR004447">
    <property type="entry name" value="Peptidase_S41A"/>
</dbReference>
<organism evidence="7 8">
    <name type="scientific">Thermoflavimicrobium daqui</name>
    <dbReference type="NCBI Taxonomy" id="2137476"/>
    <lineage>
        <taxon>Bacteria</taxon>
        <taxon>Bacillati</taxon>
        <taxon>Bacillota</taxon>
        <taxon>Bacilli</taxon>
        <taxon>Bacillales</taxon>
        <taxon>Thermoactinomycetaceae</taxon>
        <taxon>Thermoflavimicrobium</taxon>
    </lineage>
</organism>
<dbReference type="SMART" id="SM00245">
    <property type="entry name" value="TSPc"/>
    <property type="match status" value="1"/>
</dbReference>
<keyword evidence="2 5" id="KW-0645">Protease</keyword>
<dbReference type="SUPFAM" id="SSF52096">
    <property type="entry name" value="ClpP/crotonase"/>
    <property type="match status" value="1"/>
</dbReference>
<dbReference type="GO" id="GO:0004175">
    <property type="term" value="F:endopeptidase activity"/>
    <property type="evidence" value="ECO:0007669"/>
    <property type="project" value="TreeGrafter"/>
</dbReference>
<dbReference type="OrthoDB" id="9812068at2"/>
<evidence type="ECO:0000256" key="3">
    <source>
        <dbReference type="ARBA" id="ARBA00022801"/>
    </source>
</evidence>
<reference evidence="7 8" key="2">
    <citation type="submission" date="2018-06" db="EMBL/GenBank/DDBJ databases">
        <authorList>
            <person name="Zhirakovskaya E."/>
        </authorList>
    </citation>
    <scope>NUCLEOTIDE SEQUENCE [LARGE SCALE GENOMIC DNA]</scope>
    <source>
        <strain evidence="7 8">FBKL4.011</strain>
    </source>
</reference>
<evidence type="ECO:0000256" key="4">
    <source>
        <dbReference type="ARBA" id="ARBA00022825"/>
    </source>
</evidence>
<dbReference type="InterPro" id="IPR055210">
    <property type="entry name" value="CtpA/B_N"/>
</dbReference>
<dbReference type="Gene3D" id="3.30.750.44">
    <property type="match status" value="1"/>
</dbReference>
<name>A0A364K5G5_9BACL</name>
<dbReference type="Gene3D" id="1.10.101.10">
    <property type="entry name" value="PGBD-like superfamily/PGBD"/>
    <property type="match status" value="1"/>
</dbReference>
<dbReference type="CDD" id="cd06782">
    <property type="entry name" value="cpPDZ_CPP-like"/>
    <property type="match status" value="1"/>
</dbReference>
<keyword evidence="3 5" id="KW-0378">Hydrolase</keyword>
<dbReference type="PANTHER" id="PTHR32060">
    <property type="entry name" value="TAIL-SPECIFIC PROTEASE"/>
    <property type="match status" value="1"/>
</dbReference>
<dbReference type="SMART" id="SM00228">
    <property type="entry name" value="PDZ"/>
    <property type="match status" value="1"/>
</dbReference>
<sequence>MTFRKRTIAVIVTITVLLSSAITALVLKFDDLVSAILQPGYSISSNSKEMEEQINKFKQAYGLIKGNYIRSITDQQLMDGAIKGMVEALGDPHSDYMDPKAANDFKTGLSSSFSGIGVQITVKNGRLTVISPIKGSPAEKAGLKPEDQIVKVNGQNVEGMDYQEAVNKIRGPKGTTVHLDIARPGVQDIVKISVIREEIKQTTVESTLLPDKIGHLTITQFSEGTADDFAKELRNLETQGMKGLIIDVRSNPGGLLQAVLKMCEQFIPEGKTLMITQDKAGNKQIYKSKGKGKKPYPIVVMIDKGSASASEIMAGTLKEAGGYTLIGEQSYGKGTVQSAQSFDDGSTLKVTMAKWLTPNGTWIDQHGGTKGIKPDITVKYPANWMAIPPYSKTPLKYDMNSQQVKNMQIILNALGYHSGRMDGYFDRQTEASVKAFQTTKNLPATGQLDEKSAAELSQAFLELKKNPKHDVQLQVAIQNIKGKIKE</sequence>
<dbReference type="SUPFAM" id="SSF47090">
    <property type="entry name" value="PGBD-like"/>
    <property type="match status" value="1"/>
</dbReference>
<dbReference type="Pfam" id="PF22694">
    <property type="entry name" value="CtpB_N-like"/>
    <property type="match status" value="1"/>
</dbReference>
<evidence type="ECO:0000313" key="8">
    <source>
        <dbReference type="Proteomes" id="UP000251213"/>
    </source>
</evidence>
<dbReference type="Pfam" id="PF01471">
    <property type="entry name" value="PG_binding_1"/>
    <property type="match status" value="1"/>
</dbReference>
<dbReference type="Gene3D" id="3.90.226.10">
    <property type="entry name" value="2-enoyl-CoA Hydratase, Chain A, domain 1"/>
    <property type="match status" value="1"/>
</dbReference>
<dbReference type="PANTHER" id="PTHR32060:SF29">
    <property type="entry name" value="CARBOXY-TERMINAL PROCESSING PROTEASE CTPB"/>
    <property type="match status" value="1"/>
</dbReference>
<dbReference type="InterPro" id="IPR036365">
    <property type="entry name" value="PGBD-like_sf"/>
</dbReference>
<dbReference type="GO" id="GO:0006508">
    <property type="term" value="P:proteolysis"/>
    <property type="evidence" value="ECO:0007669"/>
    <property type="project" value="UniProtKB-KW"/>
</dbReference>
<dbReference type="InterPro" id="IPR002477">
    <property type="entry name" value="Peptidoglycan-bd-like"/>
</dbReference>
<dbReference type="InterPro" id="IPR041489">
    <property type="entry name" value="PDZ_6"/>
</dbReference>
<dbReference type="Pfam" id="PF03572">
    <property type="entry name" value="Peptidase_S41"/>
    <property type="match status" value="1"/>
</dbReference>
<dbReference type="InterPro" id="IPR001478">
    <property type="entry name" value="PDZ"/>
</dbReference>
<keyword evidence="8" id="KW-1185">Reference proteome</keyword>
<keyword evidence="4 5" id="KW-0720">Serine protease</keyword>
<proteinExistence type="inferred from homology"/>
<dbReference type="FunFam" id="2.30.42.10:FF:000063">
    <property type="entry name" value="Peptidase, S41 family"/>
    <property type="match status" value="1"/>
</dbReference>
<dbReference type="Gene3D" id="2.30.42.10">
    <property type="match status" value="1"/>
</dbReference>
<evidence type="ECO:0000256" key="1">
    <source>
        <dbReference type="ARBA" id="ARBA00009179"/>
    </source>
</evidence>
<dbReference type="Pfam" id="PF17820">
    <property type="entry name" value="PDZ_6"/>
    <property type="match status" value="1"/>
</dbReference>
<feature type="domain" description="PDZ" evidence="6">
    <location>
        <begin position="106"/>
        <end position="170"/>
    </location>
</feature>
<comment type="similarity">
    <text evidence="1 5">Belongs to the peptidase S41A family.</text>
</comment>
<dbReference type="EMBL" id="QJKK01000004">
    <property type="protein sequence ID" value="RAL24521.1"/>
    <property type="molecule type" value="Genomic_DNA"/>
</dbReference>